<proteinExistence type="predicted"/>
<name>A0A4U6XKI6_9PEZI</name>
<reference evidence="2 3" key="1">
    <citation type="journal article" date="2019" name="PLoS ONE">
        <title>Comparative genome analysis indicates high evolutionary potential of pathogenicity genes in Colletotrichum tanaceti.</title>
        <authorList>
            <person name="Lelwala R.V."/>
            <person name="Korhonen P.K."/>
            <person name="Young N.D."/>
            <person name="Scott J.B."/>
            <person name="Ades P.A."/>
            <person name="Gasser R.B."/>
            <person name="Taylor P.W.J."/>
        </authorList>
    </citation>
    <scope>NUCLEOTIDE SEQUENCE [LARGE SCALE GENOMIC DNA]</scope>
    <source>
        <strain evidence="2">BRIP57314</strain>
    </source>
</reference>
<comment type="caution">
    <text evidence="2">The sequence shown here is derived from an EMBL/GenBank/DDBJ whole genome shotgun (WGS) entry which is preliminary data.</text>
</comment>
<accession>A0A4U6XKI6</accession>
<dbReference type="Proteomes" id="UP000310108">
    <property type="component" value="Unassembled WGS sequence"/>
</dbReference>
<feature type="compositionally biased region" description="Polar residues" evidence="1">
    <location>
        <begin position="128"/>
        <end position="145"/>
    </location>
</feature>
<dbReference type="AlphaFoldDB" id="A0A4U6XKI6"/>
<keyword evidence="3" id="KW-1185">Reference proteome</keyword>
<evidence type="ECO:0000313" key="2">
    <source>
        <dbReference type="EMBL" id="TKW55367.1"/>
    </source>
</evidence>
<sequence length="296" mass="35107">MSYILAPKEYYTAKFQEALELGNRTYRLRCICPLAEKLSVDLLIDAKAGLEAQDEWDARRRGFRVDKTKRELEACFRDEIRYFDLVSDLDRIFREHYFLRYFDCRPKELEGTLDRAYGGQRHVYGGRQNHSSDTLTTTSAGNPSWPQLLREMDKEDHRPDEWAIGLPAEHLMPATPARNTIKTIAGLFREDPDILVSIVREMTGDKDIDPYSGLRFRGSWERLAYRMREDSAQLWDRLQRFEDRDRLAELELLVHERITKTFAVHRFDDMGVWRYITPSDWARKQTLSYLREEARR</sequence>
<evidence type="ECO:0000256" key="1">
    <source>
        <dbReference type="SAM" id="MobiDB-lite"/>
    </source>
</evidence>
<protein>
    <submittedName>
        <fullName evidence="2">Uncharacterized protein</fullName>
    </submittedName>
</protein>
<dbReference type="OrthoDB" id="4855694at2759"/>
<organism evidence="2 3">
    <name type="scientific">Colletotrichum tanaceti</name>
    <dbReference type="NCBI Taxonomy" id="1306861"/>
    <lineage>
        <taxon>Eukaryota</taxon>
        <taxon>Fungi</taxon>
        <taxon>Dikarya</taxon>
        <taxon>Ascomycota</taxon>
        <taxon>Pezizomycotina</taxon>
        <taxon>Sordariomycetes</taxon>
        <taxon>Hypocreomycetidae</taxon>
        <taxon>Glomerellales</taxon>
        <taxon>Glomerellaceae</taxon>
        <taxon>Colletotrichum</taxon>
        <taxon>Colletotrichum destructivum species complex</taxon>
    </lineage>
</organism>
<feature type="region of interest" description="Disordered" evidence="1">
    <location>
        <begin position="124"/>
        <end position="146"/>
    </location>
</feature>
<dbReference type="EMBL" id="PJEX01000101">
    <property type="protein sequence ID" value="TKW55367.1"/>
    <property type="molecule type" value="Genomic_DNA"/>
</dbReference>
<gene>
    <name evidence="2" type="ORF">CTA1_4070</name>
</gene>
<evidence type="ECO:0000313" key="3">
    <source>
        <dbReference type="Proteomes" id="UP000310108"/>
    </source>
</evidence>